<dbReference type="Gene3D" id="3.60.70.12">
    <property type="entry name" value="L-amino peptidase D-ALA esterase/amidase"/>
    <property type="match status" value="1"/>
</dbReference>
<dbReference type="PATRIC" id="fig|1122219.3.peg.2542"/>
<protein>
    <recommendedName>
        <fullName evidence="4">Arginine biosynthesis protein ArgJ</fullName>
    </recommendedName>
</protein>
<accession>A0A0J6ZLD3</accession>
<reference evidence="2 3" key="1">
    <citation type="submission" date="2015-06" db="EMBL/GenBank/DDBJ databases">
        <title>Draft genome sequence of beer spoilage bacterium Megasphaera cerevisiae type strain 20462.</title>
        <authorList>
            <person name="Kutumbaka K."/>
            <person name="Pasmowitz J."/>
            <person name="Mategko J."/>
            <person name="Reyes D."/>
            <person name="Friedrich A."/>
            <person name="Han S."/>
            <person name="Martens-Habbena W."/>
            <person name="Neal-McKinney J."/>
            <person name="Janagama H.K."/>
            <person name="Nadala C."/>
            <person name="Samadpour M."/>
        </authorList>
    </citation>
    <scope>NUCLEOTIDE SEQUENCE [LARGE SCALE GENOMIC DNA]</scope>
    <source>
        <strain evidence="2 3">DSM 20462</strain>
    </source>
</reference>
<dbReference type="RefSeq" id="WP_048515150.1">
    <property type="nucleotide sequence ID" value="NZ_FUXD01000044.1"/>
</dbReference>
<dbReference type="SUPFAM" id="SSF56266">
    <property type="entry name" value="DmpA/ArgJ-like"/>
    <property type="match status" value="1"/>
</dbReference>
<dbReference type="AlphaFoldDB" id="A0A0J6ZLD3"/>
<dbReference type="OrthoDB" id="9804242at2"/>
<comment type="subunit">
    <text evidence="1">Heterotetramer of two alpha and two beta chains.</text>
</comment>
<dbReference type="GO" id="GO:0006526">
    <property type="term" value="P:L-arginine biosynthetic process"/>
    <property type="evidence" value="ECO:0007669"/>
    <property type="project" value="InterPro"/>
</dbReference>
<keyword evidence="3" id="KW-1185">Reference proteome</keyword>
<dbReference type="GO" id="GO:0006592">
    <property type="term" value="P:ornithine biosynthetic process"/>
    <property type="evidence" value="ECO:0007669"/>
    <property type="project" value="TreeGrafter"/>
</dbReference>
<dbReference type="InterPro" id="IPR016117">
    <property type="entry name" value="ArgJ-like_dom_sf"/>
</dbReference>
<dbReference type="InParanoid" id="A0A0J6ZLD3"/>
<dbReference type="PANTHER" id="PTHR23100:SF0">
    <property type="entry name" value="ARGININE BIOSYNTHESIS BIFUNCTIONAL PROTEIN ARGJ, MITOCHONDRIAL"/>
    <property type="match status" value="1"/>
</dbReference>
<dbReference type="GO" id="GO:0004358">
    <property type="term" value="F:L-glutamate N-acetyltransferase activity, acting on acetyl-L-ornithine as donor"/>
    <property type="evidence" value="ECO:0007669"/>
    <property type="project" value="InterPro"/>
</dbReference>
<sequence>MKQVHEDSCIPEGFCASGTYSGLCGSRVRLDLAMIVSRTDCSIVTAGTEGVSQYICKALLLHNGMTLPEGKRAQEITSEVCQAAAQELNMPAASVSFVANGVKGQYFRPSRIINSLKTLTSKLSQQQSGQVCQVIDNLGDVTSDTVTFEGSEALCHMAGMAADGTEMQHGLCIITTDAAAAPQQIQDALKMCKSLIDTEEYTIIVMANGMSAARSISTGALVQSMERLLKQLGFQDALQACC</sequence>
<gene>
    <name evidence="2" type="ORF">AB840_12355</name>
</gene>
<dbReference type="GO" id="GO:0004042">
    <property type="term" value="F:L-glutamate N-acetyltransferase activity"/>
    <property type="evidence" value="ECO:0007669"/>
    <property type="project" value="TreeGrafter"/>
</dbReference>
<proteinExistence type="predicted"/>
<evidence type="ECO:0008006" key="4">
    <source>
        <dbReference type="Google" id="ProtNLM"/>
    </source>
</evidence>
<organism evidence="2 3">
    <name type="scientific">Megasphaera cerevisiae DSM 20462</name>
    <dbReference type="NCBI Taxonomy" id="1122219"/>
    <lineage>
        <taxon>Bacteria</taxon>
        <taxon>Bacillati</taxon>
        <taxon>Bacillota</taxon>
        <taxon>Negativicutes</taxon>
        <taxon>Veillonellales</taxon>
        <taxon>Veillonellaceae</taxon>
        <taxon>Megasphaera</taxon>
    </lineage>
</organism>
<dbReference type="PANTHER" id="PTHR23100">
    <property type="entry name" value="ARGININE BIOSYNTHESIS BIFUNCTIONAL PROTEIN ARGJ"/>
    <property type="match status" value="1"/>
</dbReference>
<evidence type="ECO:0000256" key="1">
    <source>
        <dbReference type="ARBA" id="ARBA00011475"/>
    </source>
</evidence>
<dbReference type="STRING" id="39029.BSR42_09295"/>
<evidence type="ECO:0000313" key="3">
    <source>
        <dbReference type="Proteomes" id="UP000036503"/>
    </source>
</evidence>
<dbReference type="InterPro" id="IPR002813">
    <property type="entry name" value="Arg_biosynth_ArgJ"/>
</dbReference>
<dbReference type="EMBL" id="LEKT01000051">
    <property type="protein sequence ID" value="KMO85666.1"/>
    <property type="molecule type" value="Genomic_DNA"/>
</dbReference>
<dbReference type="Proteomes" id="UP000036503">
    <property type="component" value="Unassembled WGS sequence"/>
</dbReference>
<name>A0A0J6ZLD3_9FIRM</name>
<evidence type="ECO:0000313" key="2">
    <source>
        <dbReference type="EMBL" id="KMO85666.1"/>
    </source>
</evidence>
<comment type="caution">
    <text evidence="2">The sequence shown here is derived from an EMBL/GenBank/DDBJ whole genome shotgun (WGS) entry which is preliminary data.</text>
</comment>